<dbReference type="InterPro" id="IPR005200">
    <property type="entry name" value="Endo-beta-glucanase"/>
</dbReference>
<keyword evidence="7 16" id="KW-0812">Transmembrane</keyword>
<evidence type="ECO:0000313" key="18">
    <source>
        <dbReference type="EMBL" id="CCA20579.1"/>
    </source>
</evidence>
<dbReference type="Pfam" id="PF12036">
    <property type="entry name" value="DUF3522"/>
    <property type="match status" value="1"/>
</dbReference>
<keyword evidence="8" id="KW-0378">Hydrolase</keyword>
<evidence type="ECO:0000259" key="17">
    <source>
        <dbReference type="PROSITE" id="PS50026"/>
    </source>
</evidence>
<protein>
    <recommendedName>
        <fullName evidence="5">glucan endo-1,3-beta-D-glucosidase</fullName>
        <ecNumber evidence="5">3.2.1.39</ecNumber>
    </recommendedName>
</protein>
<dbReference type="PANTHER" id="PTHR31983:SF0">
    <property type="entry name" value="GLUCAN ENDO-1,3-BETA-D-GLUCOSIDASE 2"/>
    <property type="match status" value="1"/>
</dbReference>
<name>F0WH64_9STRA</name>
<keyword evidence="12" id="KW-0326">Glycosidase</keyword>
<evidence type="ECO:0000256" key="12">
    <source>
        <dbReference type="ARBA" id="ARBA00023295"/>
    </source>
</evidence>
<dbReference type="PROSITE" id="PS00022">
    <property type="entry name" value="EGF_1"/>
    <property type="match status" value="1"/>
</dbReference>
<keyword evidence="14" id="KW-0624">Polysaccharide degradation</keyword>
<dbReference type="Gene3D" id="1.20.5.420">
    <property type="entry name" value="Immunoglobulin FC, subunit C"/>
    <property type="match status" value="1"/>
</dbReference>
<evidence type="ECO:0000256" key="16">
    <source>
        <dbReference type="SAM" id="Phobius"/>
    </source>
</evidence>
<dbReference type="PROSITE" id="PS01186">
    <property type="entry name" value="EGF_2"/>
    <property type="match status" value="1"/>
</dbReference>
<reference evidence="18" key="2">
    <citation type="submission" date="2011-02" db="EMBL/GenBank/DDBJ databases">
        <authorList>
            <person name="MacLean D."/>
        </authorList>
    </citation>
    <scope>NUCLEOTIDE SEQUENCE</scope>
</reference>
<dbReference type="Pfam" id="PF17652">
    <property type="entry name" value="Glyco_hydro81C"/>
    <property type="match status" value="1"/>
</dbReference>
<dbReference type="GO" id="GO:0052861">
    <property type="term" value="F:endo-1,3(4)-beta-glucanase activity"/>
    <property type="evidence" value="ECO:0007669"/>
    <property type="project" value="InterPro"/>
</dbReference>
<dbReference type="Pfam" id="PF03639">
    <property type="entry name" value="Glyco_hydro_81"/>
    <property type="match status" value="1"/>
</dbReference>
<dbReference type="PROSITE" id="PS50026">
    <property type="entry name" value="EGF_3"/>
    <property type="match status" value="1"/>
</dbReference>
<dbReference type="PROSITE" id="PS52008">
    <property type="entry name" value="GH81"/>
    <property type="match status" value="1"/>
</dbReference>
<keyword evidence="10 16" id="KW-0472">Membrane</keyword>
<comment type="similarity">
    <text evidence="3">Belongs to the TMEM8 family.</text>
</comment>
<dbReference type="InterPro" id="IPR021910">
    <property type="entry name" value="NGX6/PGAP6/MYMK"/>
</dbReference>
<feature type="transmembrane region" description="Helical" evidence="16">
    <location>
        <begin position="1510"/>
        <end position="1529"/>
    </location>
</feature>
<dbReference type="GO" id="GO:0042973">
    <property type="term" value="F:glucan endo-1,3-beta-D-glucosidase activity"/>
    <property type="evidence" value="ECO:0007669"/>
    <property type="project" value="UniProtKB-EC"/>
</dbReference>
<feature type="transmembrane region" description="Helical" evidence="16">
    <location>
        <begin position="1610"/>
        <end position="1628"/>
    </location>
</feature>
<dbReference type="Gene3D" id="2.70.98.30">
    <property type="entry name" value="Golgi alpha-mannosidase II, domain 4"/>
    <property type="match status" value="1"/>
</dbReference>
<dbReference type="EMBL" id="FR824143">
    <property type="protein sequence ID" value="CCA20579.1"/>
    <property type="molecule type" value="Genomic_DNA"/>
</dbReference>
<dbReference type="InterPro" id="IPR040720">
    <property type="entry name" value="GH81_C"/>
</dbReference>
<evidence type="ECO:0000256" key="10">
    <source>
        <dbReference type="ARBA" id="ARBA00023136"/>
    </source>
</evidence>
<feature type="transmembrane region" description="Helical" evidence="16">
    <location>
        <begin position="1535"/>
        <end position="1561"/>
    </location>
</feature>
<keyword evidence="15" id="KW-0245">EGF-like domain</keyword>
<keyword evidence="11" id="KW-0119">Carbohydrate metabolism</keyword>
<feature type="disulfide bond" evidence="15">
    <location>
        <begin position="1398"/>
        <end position="1407"/>
    </location>
</feature>
<dbReference type="InterPro" id="IPR000742">
    <property type="entry name" value="EGF"/>
</dbReference>
<feature type="domain" description="EGF-like" evidence="17">
    <location>
        <begin position="1366"/>
        <end position="1408"/>
    </location>
</feature>
<evidence type="ECO:0000256" key="11">
    <source>
        <dbReference type="ARBA" id="ARBA00023277"/>
    </source>
</evidence>
<dbReference type="GO" id="GO:0071555">
    <property type="term" value="P:cell wall organization"/>
    <property type="evidence" value="ECO:0007669"/>
    <property type="project" value="UniProtKB-KW"/>
</dbReference>
<dbReference type="GO" id="GO:0005886">
    <property type="term" value="C:plasma membrane"/>
    <property type="evidence" value="ECO:0007669"/>
    <property type="project" value="UniProtKB-SubCell"/>
</dbReference>
<evidence type="ECO:0000256" key="8">
    <source>
        <dbReference type="ARBA" id="ARBA00022801"/>
    </source>
</evidence>
<evidence type="ECO:0000256" key="2">
    <source>
        <dbReference type="ARBA" id="ARBA00004651"/>
    </source>
</evidence>
<dbReference type="InterPro" id="IPR040451">
    <property type="entry name" value="GH81_N"/>
</dbReference>
<accession>F0WH64</accession>
<evidence type="ECO:0000256" key="7">
    <source>
        <dbReference type="ARBA" id="ARBA00022692"/>
    </source>
</evidence>
<sequence>MTTLSLNRLSFSVFSFKASTLFDRSPLHPSQDPFFVTGPIKDDVSAVAYGLTSCIHAAMHLNGYRIQKVRSSHMLLISIHTPECLSMHSPKFLIAFCSPIKRSSLGPESIQLIKRGNHEVSATFQFEQIIECTIQIGQTEKTNALDARETSTKTKNFCTIELMPERNSKFESRKSSITILGKVLRVYIDWPPVLSVSEHLGDAIAIPTNDWWGNLLAWKDRQESDPVFASPYTHIVSPTSLSTSYLYQFMAKGPSNDNNAIKFYFYPATIKGVIFGAEEFDCATNFKINGWDDIGVRLEWSHKVHTNEVPQSMQTYLATGAAFTTVHYVNLHAKVSFGHAIVSINQEPGVVGRVYCGKKLVVSLNNNQQWTLYILSTKEHELIFQGDHFTTRERFTGALQAAILLHETSEQVNVLYDSVAGVYVSGGRFCFDANGSSTSYDIEWDIRNCIDGQKETQFLHFALEHHMKILCGENLQLMPMLSLHSNTRGRMRAFLTRNTLNWHFVIPTDIDQTVDACLQFYSPREISMQDITHWKLCEILQNEIEAEDWPNAKNPEASYYFRGKTLQKIGTLCLLSAKLAILTKCPTMTKLAVAIRQTLKQYLLAFAKNESCFPLVYDTVYKGIVSSEGLKKNDINVDFGSLAYNDHHYHYGYFITATAILLFLDTEFAQSHEAHLLKSVTESLIHDVANTDSHQNPYFPSFRNFNWFYGHSYSHGITPMADGKDIESMSEDINFSYGLALYGYVVNDARLHVTGSLMMKLEALAISTYFFITEDNVTHPPEFRNNKVTGMLFDNKCDYATWFSPNKECIHGIQMLPIIPAMEAIRRRDFVQEEWNNVLCKLDPVKKWRECNSGWTSLLFTNYSLIDKNEACKVLSECALDDGLSRAWALYAALVFMICSLILIKVADSQRGTMNVWKEITYGRTRPDGVEYFDFEVKMGVVEGILSISRGKLYEYPPPTLLLKYGSFPTSQSYDQVIPLNDTTSAYAIVIENLRLGHYYVAVHGGSLYSSITTFVGQARFLFFNIAMTYYACSDAFYTGLACDRLVDEVTMPRSSLQSTNLLPVSSGSRCFDTNNSIAIYGLDIPDPTWLLEFWVVTSSSNTFRLVIAPFIANGEDAPHVPMNSNQTLPQLETHTRDNRSMYLQVAAPYTGRWFVYMEVVPRANVSCENATGDIVHLFASYGRFCSRDDGTIIRVNNKTKSINLCSVMFTKLSEKRTSPVKDSHLLDATFSGSSAIMNTNLAARRVGYPVIGYQVEIPPRYAGTEMFLDILLTANIQNFSIFARVEAYPTPTTFDFHYAQSNATSFSSPDQIQSGWEGNLQQYQWGPFPYPRIGTWYFLIVANTLKPNSTNPSAATAWSVDLKLSTAVCPNPKACTTHGECSMTETYSSLHYGKCSCHYGYGGEQCGDLTMKSSVRTHRMLFLTLSNLAIVPVCVRCWKRKLYTESVFFTMTGLVSAIYHACDVEWLCLFEYKFLQASRRYVVQSSLFNFYISEVYGFRILFQFDHVAIRTFGGMHVAIFISSIVIAMHDPTSAGNWIMIALIAIVQFTVTLTYYLILGFRRMKTTKIVALKSFAFSSNNFDFRHGIFGVLTWTSAIICLFASSAHNYWIVHSFWHMSAMLAAYFFISVRVNDRYRMVIPNTTVDVFAAKYEAKLALGLSSPVRAIEIRCAPQELEECTIAVSSSTEEDERLAYEGMSM</sequence>
<feature type="transmembrane region" description="Helical" evidence="16">
    <location>
        <begin position="1443"/>
        <end position="1462"/>
    </location>
</feature>
<comment type="subcellular location">
    <subcellularLocation>
        <location evidence="2">Cell membrane</location>
        <topology evidence="2">Multi-pass membrane protein</topology>
    </subcellularLocation>
</comment>
<evidence type="ECO:0000256" key="5">
    <source>
        <dbReference type="ARBA" id="ARBA00012780"/>
    </source>
</evidence>
<feature type="transmembrane region" description="Helical" evidence="16">
    <location>
        <begin position="1582"/>
        <end position="1604"/>
    </location>
</feature>
<evidence type="ECO:0000256" key="6">
    <source>
        <dbReference type="ARBA" id="ARBA00022475"/>
    </source>
</evidence>
<reference evidence="18" key="1">
    <citation type="journal article" date="2011" name="PLoS Biol.">
        <title>Gene gain and loss during evolution of obligate parasitism in the white rust pathogen of Arabidopsis thaliana.</title>
        <authorList>
            <person name="Kemen E."/>
            <person name="Gardiner A."/>
            <person name="Schultz-Larsen T."/>
            <person name="Kemen A.C."/>
            <person name="Balmuth A.L."/>
            <person name="Robert-Seilaniantz A."/>
            <person name="Bailey K."/>
            <person name="Holub E."/>
            <person name="Studholme D.J."/>
            <person name="Maclean D."/>
            <person name="Jones J.D."/>
        </authorList>
    </citation>
    <scope>NUCLEOTIDE SEQUENCE</scope>
</reference>
<evidence type="ECO:0000256" key="15">
    <source>
        <dbReference type="PROSITE-ProRule" id="PRU00076"/>
    </source>
</evidence>
<keyword evidence="6" id="KW-1003">Cell membrane</keyword>
<evidence type="ECO:0000256" key="9">
    <source>
        <dbReference type="ARBA" id="ARBA00022989"/>
    </source>
</evidence>
<comment type="similarity">
    <text evidence="4">Belongs to the glycosyl hydrolase 81 family.</text>
</comment>
<dbReference type="EC" id="3.2.1.39" evidence="5"/>
<gene>
    <name evidence="18" type="primary">AlNc14C98G5938</name>
    <name evidence="18" type="ORF">ALNC14_067220</name>
</gene>
<evidence type="ECO:0000256" key="13">
    <source>
        <dbReference type="ARBA" id="ARBA00023316"/>
    </source>
</evidence>
<keyword evidence="15" id="KW-1015">Disulfide bond</keyword>
<comment type="caution">
    <text evidence="15">Lacks conserved residue(s) required for the propagation of feature annotation.</text>
</comment>
<evidence type="ECO:0000256" key="1">
    <source>
        <dbReference type="ARBA" id="ARBA00000382"/>
    </source>
</evidence>
<keyword evidence="13" id="KW-0961">Cell wall biogenesis/degradation</keyword>
<evidence type="ECO:0000256" key="3">
    <source>
        <dbReference type="ARBA" id="ARBA00005542"/>
    </source>
</evidence>
<comment type="catalytic activity">
    <reaction evidence="1">
        <text>Hydrolysis of (1-&gt;3)-beta-D-glucosidic linkages in (1-&gt;3)-beta-D-glucans.</text>
        <dbReference type="EC" id="3.2.1.39"/>
    </reaction>
</comment>
<evidence type="ECO:0000256" key="4">
    <source>
        <dbReference type="ARBA" id="ARBA00010730"/>
    </source>
</evidence>
<proteinExistence type="inferred from homology"/>
<dbReference type="HOGENOM" id="CLU_002954_0_0_1"/>
<evidence type="ECO:0000256" key="14">
    <source>
        <dbReference type="ARBA" id="ARBA00023326"/>
    </source>
</evidence>
<keyword evidence="9 16" id="KW-1133">Transmembrane helix</keyword>
<dbReference type="GO" id="GO:0000272">
    <property type="term" value="P:polysaccharide catabolic process"/>
    <property type="evidence" value="ECO:0007669"/>
    <property type="project" value="UniProtKB-KW"/>
</dbReference>
<feature type="transmembrane region" description="Helical" evidence="16">
    <location>
        <begin position="888"/>
        <end position="907"/>
    </location>
</feature>
<organism evidence="18">
    <name type="scientific">Albugo laibachii Nc14</name>
    <dbReference type="NCBI Taxonomy" id="890382"/>
    <lineage>
        <taxon>Eukaryota</taxon>
        <taxon>Sar</taxon>
        <taxon>Stramenopiles</taxon>
        <taxon>Oomycota</taxon>
        <taxon>Peronosporomycetes</taxon>
        <taxon>Albuginales</taxon>
        <taxon>Albuginaceae</taxon>
        <taxon>Albugo</taxon>
    </lineage>
</organism>
<dbReference type="PANTHER" id="PTHR31983">
    <property type="entry name" value="ENDO-1,3(4)-BETA-GLUCANASE 1"/>
    <property type="match status" value="1"/>
</dbReference>